<dbReference type="AlphaFoldDB" id="A0A2V5ICD9"/>
<keyword evidence="2" id="KW-1185">Reference proteome</keyword>
<name>A0A2V5ICD9_9EURO</name>
<evidence type="ECO:0000313" key="2">
    <source>
        <dbReference type="Proteomes" id="UP000248817"/>
    </source>
</evidence>
<dbReference type="EMBL" id="KZ825476">
    <property type="protein sequence ID" value="PYI34448.1"/>
    <property type="molecule type" value="Genomic_DNA"/>
</dbReference>
<organism evidence="1 2">
    <name type="scientific">Aspergillus indologenus CBS 114.80</name>
    <dbReference type="NCBI Taxonomy" id="1450541"/>
    <lineage>
        <taxon>Eukaryota</taxon>
        <taxon>Fungi</taxon>
        <taxon>Dikarya</taxon>
        <taxon>Ascomycota</taxon>
        <taxon>Pezizomycotina</taxon>
        <taxon>Eurotiomycetes</taxon>
        <taxon>Eurotiomycetidae</taxon>
        <taxon>Eurotiales</taxon>
        <taxon>Aspergillaceae</taxon>
        <taxon>Aspergillus</taxon>
        <taxon>Aspergillus subgen. Circumdati</taxon>
    </lineage>
</organism>
<accession>A0A2V5ICD9</accession>
<dbReference type="Proteomes" id="UP000248817">
    <property type="component" value="Unassembled WGS sequence"/>
</dbReference>
<reference evidence="1 2" key="1">
    <citation type="submission" date="2018-02" db="EMBL/GenBank/DDBJ databases">
        <title>The genomes of Aspergillus section Nigri reveals drivers in fungal speciation.</title>
        <authorList>
            <consortium name="DOE Joint Genome Institute"/>
            <person name="Vesth T.C."/>
            <person name="Nybo J."/>
            <person name="Theobald S."/>
            <person name="Brandl J."/>
            <person name="Frisvad J.C."/>
            <person name="Nielsen K.F."/>
            <person name="Lyhne E.K."/>
            <person name="Kogle M.E."/>
            <person name="Kuo A."/>
            <person name="Riley R."/>
            <person name="Clum A."/>
            <person name="Nolan M."/>
            <person name="Lipzen A."/>
            <person name="Salamov A."/>
            <person name="Henrissat B."/>
            <person name="Wiebenga A."/>
            <person name="De vries R.P."/>
            <person name="Grigoriev I.V."/>
            <person name="Mortensen U.H."/>
            <person name="Andersen M.R."/>
            <person name="Baker S.E."/>
        </authorList>
    </citation>
    <scope>NUCLEOTIDE SEQUENCE [LARGE SCALE GENOMIC DNA]</scope>
    <source>
        <strain evidence="1 2">CBS 114.80</strain>
    </source>
</reference>
<sequence length="157" mass="17622">MCTTVPLFQFLLDMSPYATSVQDPPELEPHCLITRNACCADQWPPQSIKEKYDGPICYRTLEVILEELGSHCPVESWTDCYKVADPKAIYSQVLASEILGQTDFPGQIHETAQGNLRAIEKFAIEVSARKETRPSFWLGVMPSTGRAWSTLCVHWGS</sequence>
<gene>
    <name evidence="1" type="ORF">BP00DRAFT_423181</name>
</gene>
<evidence type="ECO:0000313" key="1">
    <source>
        <dbReference type="EMBL" id="PYI34448.1"/>
    </source>
</evidence>
<proteinExistence type="predicted"/>
<protein>
    <submittedName>
        <fullName evidence="1">Uncharacterized protein</fullName>
    </submittedName>
</protein>